<proteinExistence type="predicted"/>
<dbReference type="EMBL" id="AWEX01000113">
    <property type="protein sequence ID" value="KED03426.1"/>
    <property type="molecule type" value="Genomic_DNA"/>
</dbReference>
<sequence length="60" mass="6591">MTSATFNIAKAPFYLLSNVVSGLPLDLVKAILKVACIFFKLLSFNSCENALATGWLKIWP</sequence>
<comment type="caution">
    <text evidence="1">The sequence shown here is derived from an EMBL/GenBank/DDBJ whole genome shotgun (WGS) entry which is preliminary data.</text>
</comment>
<dbReference type="AlphaFoldDB" id="A0A922NSV8"/>
<organism evidence="1 2">
    <name type="scientific">Streptococcus equi subsp. ruminatorum CECT 5772</name>
    <dbReference type="NCBI Taxonomy" id="1051981"/>
    <lineage>
        <taxon>Bacteria</taxon>
        <taxon>Bacillati</taxon>
        <taxon>Bacillota</taxon>
        <taxon>Bacilli</taxon>
        <taxon>Lactobacillales</taxon>
        <taxon>Streptococcaceae</taxon>
        <taxon>Streptococcus</taxon>
    </lineage>
</organism>
<reference evidence="1 2" key="1">
    <citation type="journal article" date="2014" name="Int. J. Syst. Evol. Microbiol.">
        <title>Phylogenomics and the dynamic genome evolution of the genus Streptococcus.</title>
        <authorList>
            <consortium name="The Broad Institute Genome Sequencing Platform"/>
            <person name="Richards V.P."/>
            <person name="Palmer S.R."/>
            <person name="Pavinski Bitar P.D."/>
            <person name="Qin X."/>
            <person name="Weinstock G.M."/>
            <person name="Highlander S.K."/>
            <person name="Town C.D."/>
            <person name="Burne R.A."/>
            <person name="Stanhope M.J."/>
        </authorList>
    </citation>
    <scope>NUCLEOTIDE SEQUENCE [LARGE SCALE GENOMIC DNA]</scope>
    <source>
        <strain evidence="1 2">CECT 5772</strain>
    </source>
</reference>
<evidence type="ECO:0000313" key="1">
    <source>
        <dbReference type="EMBL" id="KED03426.1"/>
    </source>
</evidence>
<gene>
    <name evidence="1" type="ORF">CECT5772_10746</name>
</gene>
<accession>A0A922NSV8</accession>
<protein>
    <submittedName>
        <fullName evidence="1">Uncharacterized protein</fullName>
    </submittedName>
</protein>
<evidence type="ECO:0000313" key="2">
    <source>
        <dbReference type="Proteomes" id="UP000028704"/>
    </source>
</evidence>
<name>A0A922NSV8_9STRE</name>
<dbReference type="Proteomes" id="UP000028704">
    <property type="component" value="Unassembled WGS sequence"/>
</dbReference>